<evidence type="ECO:0000256" key="3">
    <source>
        <dbReference type="ARBA" id="ARBA00023136"/>
    </source>
</evidence>
<feature type="transmembrane region" description="Helical" evidence="4">
    <location>
        <begin position="59"/>
        <end position="81"/>
    </location>
</feature>
<dbReference type="GO" id="GO:0016020">
    <property type="term" value="C:membrane"/>
    <property type="evidence" value="ECO:0007669"/>
    <property type="project" value="InterPro"/>
</dbReference>
<evidence type="ECO:0000256" key="4">
    <source>
        <dbReference type="SAM" id="Phobius"/>
    </source>
</evidence>
<gene>
    <name evidence="6" type="ordered locus">Vdis_1603</name>
</gene>
<evidence type="ECO:0000313" key="7">
    <source>
        <dbReference type="Proteomes" id="UP000006681"/>
    </source>
</evidence>
<sequence length="316" mass="35616">MNALLSTARFYIQYVHKPEVDMGFALALISYILRAIASGYLIPIALARLTNSMVKENSSFFLTNSVIYFIITMIIVSLLYASSEWLFRPFWNSIAKAIVNIKELIINRVSNDGIDRLNNGDINDIIGRIVNDVDFVMWNIGNMYNTFMPNILTALTSIITIMQLDLLIGGIALVLVPLSALIIEPYVRGVENARRIERSAYSESIHRVEEFLKGDVNNVDLVRGSLRKWINGISNQIKWDRVYWSSALAYAYATPLLLSGLGIYRVRTNEMSLGSLIGIIYASLNAYPSLINALWGICLLAQNVVPIRRIEELIED</sequence>
<reference evidence="7" key="2">
    <citation type="journal article" date="2010" name="Stand. Genomic Sci.">
        <title>Complete genome sequence of Vulcanisaeta distributa type strain (IC-017T).</title>
        <authorList>
            <person name="Mavromatis K."/>
            <person name="Sikorski J."/>
            <person name="Pabst E."/>
            <person name="Teshima H."/>
            <person name="Lapidus A."/>
            <person name="Lucas S."/>
            <person name="Nolan M."/>
            <person name="Glavina Del Rio T."/>
            <person name="Cheng J."/>
            <person name="Bruce D."/>
            <person name="Goodwin L."/>
            <person name="Pitluck S."/>
            <person name="Liolios K."/>
            <person name="Ivanova N."/>
            <person name="Mikhailova N."/>
            <person name="Pati A."/>
            <person name="Chen A."/>
            <person name="Palaniappan K."/>
            <person name="Land M."/>
            <person name="Hauser L."/>
            <person name="Chang Y."/>
            <person name="Jeffries C."/>
            <person name="Rohde M."/>
            <person name="Spring S."/>
            <person name="Goker M."/>
            <person name="Wirth R."/>
            <person name="Woyke T."/>
            <person name="Bristow J."/>
            <person name="Eisen J."/>
            <person name="Markowitz V."/>
            <person name="Hugenholtz P."/>
            <person name="Klenk H."/>
            <person name="Kyrpides N."/>
        </authorList>
    </citation>
    <scope>NUCLEOTIDE SEQUENCE [LARGE SCALE GENOMIC DNA]</scope>
    <source>
        <strain evidence="7">DSM 14429 / JCM 11212 / NBRC 100878 / IC-017</strain>
    </source>
</reference>
<evidence type="ECO:0000259" key="5">
    <source>
        <dbReference type="PROSITE" id="PS50929"/>
    </source>
</evidence>
<feature type="transmembrane region" description="Helical" evidence="4">
    <location>
        <begin position="24"/>
        <end position="47"/>
    </location>
</feature>
<protein>
    <submittedName>
        <fullName evidence="6">ABC-type multidrug transport system ATPase and permease components-like protein</fullName>
    </submittedName>
</protein>
<dbReference type="eggNOG" id="arCOG02841">
    <property type="taxonomic scope" value="Archaea"/>
</dbReference>
<evidence type="ECO:0000256" key="2">
    <source>
        <dbReference type="ARBA" id="ARBA00022989"/>
    </source>
</evidence>
<dbReference type="GO" id="GO:0140359">
    <property type="term" value="F:ABC-type transporter activity"/>
    <property type="evidence" value="ECO:0007669"/>
    <property type="project" value="InterPro"/>
</dbReference>
<feature type="domain" description="ABC transmembrane type-1" evidence="5">
    <location>
        <begin position="25"/>
        <end position="302"/>
    </location>
</feature>
<dbReference type="InterPro" id="IPR011527">
    <property type="entry name" value="ABC1_TM_dom"/>
</dbReference>
<feature type="transmembrane region" description="Helical" evidence="4">
    <location>
        <begin position="151"/>
        <end position="178"/>
    </location>
</feature>
<dbReference type="EMBL" id="CP002100">
    <property type="protein sequence ID" value="ADN50981.1"/>
    <property type="molecule type" value="Genomic_DNA"/>
</dbReference>
<dbReference type="Proteomes" id="UP000006681">
    <property type="component" value="Chromosome"/>
</dbReference>
<proteinExistence type="predicted"/>
<evidence type="ECO:0000256" key="1">
    <source>
        <dbReference type="ARBA" id="ARBA00022692"/>
    </source>
</evidence>
<keyword evidence="1 4" id="KW-0812">Transmembrane</keyword>
<dbReference type="PROSITE" id="PS50929">
    <property type="entry name" value="ABC_TM1F"/>
    <property type="match status" value="1"/>
</dbReference>
<dbReference type="GO" id="GO:0005524">
    <property type="term" value="F:ATP binding"/>
    <property type="evidence" value="ECO:0007669"/>
    <property type="project" value="InterPro"/>
</dbReference>
<organism evidence="6 7">
    <name type="scientific">Vulcanisaeta distributa (strain DSM 14429 / JCM 11212 / NBRC 100878 / IC-017)</name>
    <dbReference type="NCBI Taxonomy" id="572478"/>
    <lineage>
        <taxon>Archaea</taxon>
        <taxon>Thermoproteota</taxon>
        <taxon>Thermoprotei</taxon>
        <taxon>Thermoproteales</taxon>
        <taxon>Thermoproteaceae</taxon>
        <taxon>Vulcanisaeta</taxon>
    </lineage>
</organism>
<dbReference type="Gene3D" id="1.20.1560.10">
    <property type="entry name" value="ABC transporter type 1, transmembrane domain"/>
    <property type="match status" value="1"/>
</dbReference>
<dbReference type="Pfam" id="PF00664">
    <property type="entry name" value="ABC_membrane"/>
    <property type="match status" value="1"/>
</dbReference>
<dbReference type="HOGENOM" id="CLU_838374_0_0_2"/>
<dbReference type="OrthoDB" id="27388at2157"/>
<dbReference type="KEGG" id="vdi:Vdis_1603"/>
<dbReference type="SUPFAM" id="SSF90123">
    <property type="entry name" value="ABC transporter transmembrane region"/>
    <property type="match status" value="1"/>
</dbReference>
<name>E1QTR4_VULDI</name>
<keyword evidence="7" id="KW-1185">Reference proteome</keyword>
<dbReference type="STRING" id="572478.Vdis_1603"/>
<dbReference type="InterPro" id="IPR036640">
    <property type="entry name" value="ABC1_TM_sf"/>
</dbReference>
<keyword evidence="2 4" id="KW-1133">Transmembrane helix</keyword>
<dbReference type="AlphaFoldDB" id="E1QTR4"/>
<feature type="transmembrane region" description="Helical" evidence="4">
    <location>
        <begin position="276"/>
        <end position="301"/>
    </location>
</feature>
<keyword evidence="3 4" id="KW-0472">Membrane</keyword>
<reference evidence="6 7" key="1">
    <citation type="journal article" date="2010" name="Stand. Genomic Sci.">
        <title>Complete genome sequence of Vulcanisaeta distributa type strain (IC-017).</title>
        <authorList>
            <person name="Mavromatis K."/>
            <person name="Sikorski J."/>
            <person name="Pabst E."/>
            <person name="Teshima H."/>
            <person name="Lapidus A."/>
            <person name="Lucas S."/>
            <person name="Nolan M."/>
            <person name="Glavina Del Rio T."/>
            <person name="Cheng J.F."/>
            <person name="Bruce D."/>
            <person name="Goodwin L."/>
            <person name="Pitluck S."/>
            <person name="Liolios K."/>
            <person name="Ivanova N."/>
            <person name="Mikhailova N."/>
            <person name="Pati A."/>
            <person name="Chen A."/>
            <person name="Palaniappan K."/>
            <person name="Land M."/>
            <person name="Hauser L."/>
            <person name="Chang Y.J."/>
            <person name="Jeffries C.D."/>
            <person name="Rohde M."/>
            <person name="Spring S."/>
            <person name="Goker M."/>
            <person name="Wirth R."/>
            <person name="Woyke T."/>
            <person name="Bristow J."/>
            <person name="Eisen J.A."/>
            <person name="Markowitz V."/>
            <person name="Hugenholtz P."/>
            <person name="Klenk H.P."/>
            <person name="Kyrpides N.C."/>
        </authorList>
    </citation>
    <scope>NUCLEOTIDE SEQUENCE [LARGE SCALE GENOMIC DNA]</scope>
    <source>
        <strain evidence="7">DSM 14429 / JCM 11212 / NBRC 100878 / IC-017</strain>
    </source>
</reference>
<accession>E1QTR4</accession>
<evidence type="ECO:0000313" key="6">
    <source>
        <dbReference type="EMBL" id="ADN50981.1"/>
    </source>
</evidence>
<feature type="transmembrane region" description="Helical" evidence="4">
    <location>
        <begin position="242"/>
        <end position="264"/>
    </location>
</feature>